<keyword evidence="2" id="KW-1133">Transmembrane helix</keyword>
<feature type="transmembrane region" description="Helical" evidence="2">
    <location>
        <begin position="103"/>
        <end position="125"/>
    </location>
</feature>
<dbReference type="AlphaFoldDB" id="A0A5K7ZQI4"/>
<evidence type="ECO:0000313" key="3">
    <source>
        <dbReference type="EMBL" id="BBO81920.1"/>
    </source>
</evidence>
<sequence length="213" mass="22616">MRDATALTEPAGSPPAAAPSEPGALPAGKQTSRKTYWETREYVFAAMIAAALLVVASVVIPFTLPLRIPGLANAVNGLFGSFFVVIGLARLRRPGSLILITGIYSLICLMVSPIIFGFVLCGGLFGEVVCSLLFRGYRGKIAPVAGAVLYEMGMFPAAMLLSFFFLPDRYSGIAWWVFIVAEAAIFCTSLAGAMAGLKVAKELSMAGKLRLEK</sequence>
<proteinExistence type="predicted"/>
<feature type="transmembrane region" description="Helical" evidence="2">
    <location>
        <begin position="173"/>
        <end position="195"/>
    </location>
</feature>
<accession>A0A5K7ZQI4</accession>
<feature type="compositionally biased region" description="Low complexity" evidence="1">
    <location>
        <begin position="18"/>
        <end position="28"/>
    </location>
</feature>
<name>A0A5K7ZQI4_9BACT</name>
<evidence type="ECO:0000256" key="1">
    <source>
        <dbReference type="SAM" id="MobiDB-lite"/>
    </source>
</evidence>
<reference evidence="3 4" key="1">
    <citation type="submission" date="2019-11" db="EMBL/GenBank/DDBJ databases">
        <title>Comparative genomics of hydrocarbon-degrading Desulfosarcina strains.</title>
        <authorList>
            <person name="Watanabe M."/>
            <person name="Kojima H."/>
            <person name="Fukui M."/>
        </authorList>
    </citation>
    <scope>NUCLEOTIDE SEQUENCE [LARGE SCALE GENOMIC DNA]</scope>
    <source>
        <strain evidence="3 4">28bB2T</strain>
    </source>
</reference>
<dbReference type="EMBL" id="AP021876">
    <property type="protein sequence ID" value="BBO81920.1"/>
    <property type="molecule type" value="Genomic_DNA"/>
</dbReference>
<gene>
    <name evidence="3" type="ORF">DSCO28_24860</name>
</gene>
<feature type="transmembrane region" description="Helical" evidence="2">
    <location>
        <begin position="70"/>
        <end position="91"/>
    </location>
</feature>
<evidence type="ECO:0000256" key="2">
    <source>
        <dbReference type="SAM" id="Phobius"/>
    </source>
</evidence>
<keyword evidence="2" id="KW-0472">Membrane</keyword>
<dbReference type="Proteomes" id="UP000425960">
    <property type="component" value="Chromosome"/>
</dbReference>
<protein>
    <submittedName>
        <fullName evidence="3">Uncharacterized protein</fullName>
    </submittedName>
</protein>
<keyword evidence="2" id="KW-0812">Transmembrane</keyword>
<feature type="region of interest" description="Disordered" evidence="1">
    <location>
        <begin position="1"/>
        <end position="31"/>
    </location>
</feature>
<feature type="transmembrane region" description="Helical" evidence="2">
    <location>
        <begin position="145"/>
        <end position="166"/>
    </location>
</feature>
<dbReference type="KEGG" id="dov:DSCO28_24860"/>
<feature type="transmembrane region" description="Helical" evidence="2">
    <location>
        <begin position="42"/>
        <end position="64"/>
    </location>
</feature>
<organism evidence="3 4">
    <name type="scientific">Desulfosarcina ovata subsp. sediminis</name>
    <dbReference type="NCBI Taxonomy" id="885957"/>
    <lineage>
        <taxon>Bacteria</taxon>
        <taxon>Pseudomonadati</taxon>
        <taxon>Thermodesulfobacteriota</taxon>
        <taxon>Desulfobacteria</taxon>
        <taxon>Desulfobacterales</taxon>
        <taxon>Desulfosarcinaceae</taxon>
        <taxon>Desulfosarcina</taxon>
    </lineage>
</organism>
<dbReference type="RefSeq" id="WP_155322493.1">
    <property type="nucleotide sequence ID" value="NZ_AP021876.1"/>
</dbReference>
<evidence type="ECO:0000313" key="4">
    <source>
        <dbReference type="Proteomes" id="UP000425960"/>
    </source>
</evidence>